<proteinExistence type="predicted"/>
<reference evidence="2 3" key="1">
    <citation type="journal article" date="2013" name="MBio">
        <title>Genome sequencing of the plant pathogen Taphrina deformans, the causal agent of peach leaf curl.</title>
        <authorList>
            <person name="Cisse O.H."/>
            <person name="Almeida J.M.G.C.F."/>
            <person name="Fonseca A."/>
            <person name="Kumar A.A."/>
            <person name="Salojaervi J."/>
            <person name="Overmyer K."/>
            <person name="Hauser P.M."/>
            <person name="Pagni M."/>
        </authorList>
    </citation>
    <scope>NUCLEOTIDE SEQUENCE [LARGE SCALE GENOMIC DNA]</scope>
    <source>
        <strain evidence="3">PYCC 5710 / ATCC 11124 / CBS 356.35 / IMI 108563 / JCM 9778 / NBRC 8474</strain>
    </source>
</reference>
<gene>
    <name evidence="2" type="ORF">TAPDE_003778</name>
</gene>
<dbReference type="STRING" id="1097556.R4XCE1"/>
<evidence type="ECO:0000313" key="3">
    <source>
        <dbReference type="Proteomes" id="UP000013776"/>
    </source>
</evidence>
<dbReference type="EMBL" id="CAHR02000156">
    <property type="protein sequence ID" value="CCG83537.1"/>
    <property type="molecule type" value="Genomic_DNA"/>
</dbReference>
<protein>
    <submittedName>
        <fullName evidence="2">PfkB family carbohydrate kinase</fullName>
    </submittedName>
</protein>
<feature type="domain" description="Carbohydrate kinase PfkB" evidence="1">
    <location>
        <begin position="172"/>
        <end position="297"/>
    </location>
</feature>
<dbReference type="InterPro" id="IPR029056">
    <property type="entry name" value="Ribokinase-like"/>
</dbReference>
<dbReference type="SUPFAM" id="SSF53613">
    <property type="entry name" value="Ribokinase-like"/>
    <property type="match status" value="1"/>
</dbReference>
<organism evidence="2 3">
    <name type="scientific">Taphrina deformans (strain PYCC 5710 / ATCC 11124 / CBS 356.35 / IMI 108563 / JCM 9778 / NBRC 8474)</name>
    <name type="common">Peach leaf curl fungus</name>
    <name type="synonym">Lalaria deformans</name>
    <dbReference type="NCBI Taxonomy" id="1097556"/>
    <lineage>
        <taxon>Eukaryota</taxon>
        <taxon>Fungi</taxon>
        <taxon>Dikarya</taxon>
        <taxon>Ascomycota</taxon>
        <taxon>Taphrinomycotina</taxon>
        <taxon>Taphrinomycetes</taxon>
        <taxon>Taphrinales</taxon>
        <taxon>Taphrinaceae</taxon>
        <taxon>Taphrina</taxon>
    </lineage>
</organism>
<keyword evidence="2" id="KW-0418">Kinase</keyword>
<evidence type="ECO:0000313" key="2">
    <source>
        <dbReference type="EMBL" id="CCG83537.1"/>
    </source>
</evidence>
<dbReference type="Pfam" id="PF00294">
    <property type="entry name" value="PfkB"/>
    <property type="match status" value="1"/>
</dbReference>
<dbReference type="Gene3D" id="3.40.1190.20">
    <property type="match status" value="1"/>
</dbReference>
<dbReference type="AlphaFoldDB" id="R4XCE1"/>
<dbReference type="OrthoDB" id="497927at2759"/>
<dbReference type="eggNOG" id="ENOG502QTK3">
    <property type="taxonomic scope" value="Eukaryota"/>
</dbReference>
<dbReference type="PANTHER" id="PTHR47098:SF2">
    <property type="entry name" value="PROTEIN MAK32"/>
    <property type="match status" value="1"/>
</dbReference>
<accession>R4XCE1</accession>
<name>R4XCE1_TAPDE</name>
<dbReference type="GO" id="GO:0016301">
    <property type="term" value="F:kinase activity"/>
    <property type="evidence" value="ECO:0007669"/>
    <property type="project" value="UniProtKB-KW"/>
</dbReference>
<keyword evidence="3" id="KW-1185">Reference proteome</keyword>
<evidence type="ECO:0000259" key="1">
    <source>
        <dbReference type="Pfam" id="PF00294"/>
    </source>
</evidence>
<keyword evidence="2" id="KW-0808">Transferase</keyword>
<comment type="caution">
    <text evidence="2">The sequence shown here is derived from an EMBL/GenBank/DDBJ whole genome shotgun (WGS) entry which is preliminary data.</text>
</comment>
<sequence>MDETDSPRRILFVSLGMFIIDTIVPLSGETLQDIIGGAGTYAAIGSRVFTAPGETGFVVDYGNDVPGSVETTIDGLGLSLLVRRDNRRKCTRGLNTYRGSLRHFEYLTPKIRITPSQLTPSFLRSRTFHLISSPDRTTAQMQELGRLRRDLGCADDALSLWEPVPDCCVPTNKDAFVESAKHVDIVSPNADEAAGLLSYTLQSDVTRQVEQMAHEMRGFGVGTIVIRSAALGSYVSSPDLSKWYPAYLEDQAKVIDATGAGNTFCGALVTLLGQNETLDRAMCGATVAAGLSIMQTGLPELTQSDGLDLWNGAAAKQLVEEYRTRNNMTK</sequence>
<dbReference type="Proteomes" id="UP000013776">
    <property type="component" value="Unassembled WGS sequence"/>
</dbReference>
<dbReference type="PANTHER" id="PTHR47098">
    <property type="entry name" value="PROTEIN MAK32"/>
    <property type="match status" value="1"/>
</dbReference>
<dbReference type="InterPro" id="IPR011611">
    <property type="entry name" value="PfkB_dom"/>
</dbReference>